<keyword evidence="5" id="KW-1185">Reference proteome</keyword>
<dbReference type="InterPro" id="IPR000182">
    <property type="entry name" value="GNAT_dom"/>
</dbReference>
<dbReference type="PANTHER" id="PTHR43877">
    <property type="entry name" value="AMINOALKYLPHOSPHONATE N-ACETYLTRANSFERASE-RELATED-RELATED"/>
    <property type="match status" value="1"/>
</dbReference>
<evidence type="ECO:0000256" key="1">
    <source>
        <dbReference type="ARBA" id="ARBA00022679"/>
    </source>
</evidence>
<dbReference type="PROSITE" id="PS51186">
    <property type="entry name" value="GNAT"/>
    <property type="match status" value="1"/>
</dbReference>
<dbReference type="AlphaFoldDB" id="A0A1M7ZD97"/>
<dbReference type="EMBL" id="FRXO01000002">
    <property type="protein sequence ID" value="SHO62857.1"/>
    <property type="molecule type" value="Genomic_DNA"/>
</dbReference>
<name>A0A1M7ZD97_9HYPH</name>
<dbReference type="InterPro" id="IPR016181">
    <property type="entry name" value="Acyl_CoA_acyltransferase"/>
</dbReference>
<evidence type="ECO:0000313" key="5">
    <source>
        <dbReference type="Proteomes" id="UP000186406"/>
    </source>
</evidence>
<feature type="domain" description="N-acetyltransferase" evidence="3">
    <location>
        <begin position="10"/>
        <end position="155"/>
    </location>
</feature>
<organism evidence="4 5">
    <name type="scientific">Pseudoxanthobacter soli DSM 19599</name>
    <dbReference type="NCBI Taxonomy" id="1123029"/>
    <lineage>
        <taxon>Bacteria</taxon>
        <taxon>Pseudomonadati</taxon>
        <taxon>Pseudomonadota</taxon>
        <taxon>Alphaproteobacteria</taxon>
        <taxon>Hyphomicrobiales</taxon>
        <taxon>Segnochrobactraceae</taxon>
        <taxon>Pseudoxanthobacter</taxon>
    </lineage>
</organism>
<keyword evidence="2" id="KW-0012">Acyltransferase</keyword>
<dbReference type="Proteomes" id="UP000186406">
    <property type="component" value="Unassembled WGS sequence"/>
</dbReference>
<dbReference type="InterPro" id="IPR050832">
    <property type="entry name" value="Bact_Acetyltransf"/>
</dbReference>
<dbReference type="STRING" id="1123029.SAMN02745172_01187"/>
<dbReference type="SUPFAM" id="SSF55729">
    <property type="entry name" value="Acyl-CoA N-acyltransferases (Nat)"/>
    <property type="match status" value="1"/>
</dbReference>
<gene>
    <name evidence="4" type="ORF">SAMN02745172_01187</name>
</gene>
<evidence type="ECO:0000259" key="3">
    <source>
        <dbReference type="PROSITE" id="PS51186"/>
    </source>
</evidence>
<keyword evidence="1 4" id="KW-0808">Transferase</keyword>
<evidence type="ECO:0000256" key="2">
    <source>
        <dbReference type="ARBA" id="ARBA00023315"/>
    </source>
</evidence>
<evidence type="ECO:0000313" key="4">
    <source>
        <dbReference type="EMBL" id="SHO62857.1"/>
    </source>
</evidence>
<reference evidence="4 5" key="1">
    <citation type="submission" date="2016-12" db="EMBL/GenBank/DDBJ databases">
        <authorList>
            <person name="Song W.-J."/>
            <person name="Kurnit D.M."/>
        </authorList>
    </citation>
    <scope>NUCLEOTIDE SEQUENCE [LARGE SCALE GENOMIC DNA]</scope>
    <source>
        <strain evidence="4 5">DSM 19599</strain>
    </source>
</reference>
<proteinExistence type="predicted"/>
<protein>
    <submittedName>
        <fullName evidence="4">Acetyltransferase (GNAT) family protein</fullName>
    </submittedName>
</protein>
<dbReference type="CDD" id="cd04301">
    <property type="entry name" value="NAT_SF"/>
    <property type="match status" value="1"/>
</dbReference>
<dbReference type="Pfam" id="PF00583">
    <property type="entry name" value="Acetyltransf_1"/>
    <property type="match status" value="1"/>
</dbReference>
<dbReference type="RefSeq" id="WP_084564117.1">
    <property type="nucleotide sequence ID" value="NZ_FRXO01000002.1"/>
</dbReference>
<accession>A0A1M7ZD97</accession>
<dbReference type="GO" id="GO:0016747">
    <property type="term" value="F:acyltransferase activity, transferring groups other than amino-acyl groups"/>
    <property type="evidence" value="ECO:0007669"/>
    <property type="project" value="InterPro"/>
</dbReference>
<sequence>MSGAPGRAPAVIVPMAARHREGWEKLYRAYAAFYAVPMTDEILGRTWGWLMDPGHPEEGLAAEDADGTLVGLAHFRPYPDPLRGCDIGFFDDLFVDPSARGRGIARQLIEAVATVARERGWPQVSWLTAQDNASARALYDQLARATTWVTYEMLP</sequence>
<dbReference type="Gene3D" id="3.40.630.30">
    <property type="match status" value="1"/>
</dbReference>